<sequence>MRNSFEVIPGVGMGDVVLGLSGRRVAELLGPAEPGSPHESFYRDGMILVEYGPEDTVRFIQVSFSLPTDPAVTIRGIRLNGRAYDDVIGDLADAGITGTETDIRHDFGGWGVFTMDSLMVLDVDPARPDDERPLQRACGSATTSERPAAEDFRPRPLGEHLQSITSSCGPACRARGR</sequence>
<feature type="compositionally biased region" description="Basic and acidic residues" evidence="1">
    <location>
        <begin position="147"/>
        <end position="157"/>
    </location>
</feature>
<organism evidence="2 3">
    <name type="scientific">Gordonia phthalatica</name>
    <dbReference type="NCBI Taxonomy" id="1136941"/>
    <lineage>
        <taxon>Bacteria</taxon>
        <taxon>Bacillati</taxon>
        <taxon>Actinomycetota</taxon>
        <taxon>Actinomycetes</taxon>
        <taxon>Mycobacteriales</taxon>
        <taxon>Gordoniaceae</taxon>
        <taxon>Gordonia</taxon>
    </lineage>
</organism>
<evidence type="ECO:0000313" key="2">
    <source>
        <dbReference type="EMBL" id="ALG85025.1"/>
    </source>
</evidence>
<reference evidence="2 3" key="2">
    <citation type="journal article" date="2017" name="Int. J. Syst. Evol. Microbiol.">
        <title>Gordonia phthalatica sp. nov., a di-n-butyl phthalate-degrading bacterium isolated from activated sludge.</title>
        <authorList>
            <person name="Jin D."/>
            <person name="Kong X."/>
            <person name="Jia M."/>
            <person name="Yu X."/>
            <person name="Wang X."/>
            <person name="Zhuang X."/>
            <person name="Deng Y."/>
            <person name="Bai Z."/>
        </authorList>
    </citation>
    <scope>NUCLEOTIDE SEQUENCE [LARGE SCALE GENOMIC DNA]</scope>
    <source>
        <strain evidence="2 3">QH-11</strain>
    </source>
</reference>
<dbReference type="AlphaFoldDB" id="A0A0N9MRG4"/>
<proteinExistence type="predicted"/>
<feature type="region of interest" description="Disordered" evidence="1">
    <location>
        <begin position="126"/>
        <end position="157"/>
    </location>
</feature>
<dbReference type="EMBL" id="CP011853">
    <property type="protein sequence ID" value="ALG85025.1"/>
    <property type="molecule type" value="Genomic_DNA"/>
</dbReference>
<name>A0A0N9MRG4_9ACTN</name>
<accession>A0A0N9MRG4</accession>
<dbReference type="OrthoDB" id="4155719at2"/>
<dbReference type="PATRIC" id="fig|1136941.3.peg.2382"/>
<reference evidence="3" key="1">
    <citation type="submission" date="2015-06" db="EMBL/GenBank/DDBJ databases">
        <title>Complete genome sequence and metabolic analysis of phthalate degradation pathway in Gordonia sp. QH-11.</title>
        <authorList>
            <person name="Jin D."/>
            <person name="Kong X."/>
            <person name="Bai Z."/>
        </authorList>
    </citation>
    <scope>NUCLEOTIDE SEQUENCE [LARGE SCALE GENOMIC DNA]</scope>
    <source>
        <strain evidence="3">QH-11</strain>
    </source>
</reference>
<evidence type="ECO:0000313" key="3">
    <source>
        <dbReference type="Proteomes" id="UP000063789"/>
    </source>
</evidence>
<gene>
    <name evidence="2" type="ORF">ACH46_11680</name>
</gene>
<keyword evidence="3" id="KW-1185">Reference proteome</keyword>
<protein>
    <submittedName>
        <fullName evidence="2">Uncharacterized protein</fullName>
    </submittedName>
</protein>
<dbReference type="RefSeq" id="WP_062393033.1">
    <property type="nucleotide sequence ID" value="NZ_CP011853.1"/>
</dbReference>
<dbReference type="Proteomes" id="UP000063789">
    <property type="component" value="Chromosome"/>
</dbReference>
<dbReference type="KEGG" id="goq:ACH46_11680"/>
<evidence type="ECO:0000256" key="1">
    <source>
        <dbReference type="SAM" id="MobiDB-lite"/>
    </source>
</evidence>